<proteinExistence type="predicted"/>
<accession>A0ABT8KS52</accession>
<protein>
    <submittedName>
        <fullName evidence="1">DUF1800 domain-containing protein</fullName>
    </submittedName>
</protein>
<dbReference type="RefSeq" id="WP_346753271.1">
    <property type="nucleotide sequence ID" value="NZ_JAUJEA010000006.1"/>
</dbReference>
<keyword evidence="2" id="KW-1185">Reference proteome</keyword>
<gene>
    <name evidence="1" type="ORF">QQ008_17795</name>
</gene>
<dbReference type="Proteomes" id="UP001172082">
    <property type="component" value="Unassembled WGS sequence"/>
</dbReference>
<evidence type="ECO:0000313" key="2">
    <source>
        <dbReference type="Proteomes" id="UP001172082"/>
    </source>
</evidence>
<dbReference type="Pfam" id="PF08811">
    <property type="entry name" value="DUF1800"/>
    <property type="match status" value="1"/>
</dbReference>
<evidence type="ECO:0000313" key="1">
    <source>
        <dbReference type="EMBL" id="MDN5203248.1"/>
    </source>
</evidence>
<dbReference type="EMBL" id="JAUJEA010000006">
    <property type="protein sequence ID" value="MDN5203248.1"/>
    <property type="molecule type" value="Genomic_DNA"/>
</dbReference>
<comment type="caution">
    <text evidence="1">The sequence shown here is derived from an EMBL/GenBank/DDBJ whole genome shotgun (WGS) entry which is preliminary data.</text>
</comment>
<dbReference type="InterPro" id="IPR014917">
    <property type="entry name" value="DUF1800"/>
</dbReference>
<name>A0ABT8KS52_9BACT</name>
<sequence>MARAAFGQRIIQYHANTNLEETIKKTFTDAKRYQSIELISHAQYDELRRSMTLNGSKIREVIKRSREKIKSINIAWIDQLTDPDMALREKMTLFWHDHFACRSNNAYFVQKQNNTIRKHALGKFGDLLTAVSQDAAMLQFLNNQQNRKSQPNENFARELLELFTLGRGHYTEPDIKEAARALTGWGFNLQGEFVFRKRVHDYGQKTFLGRKGNFDGEDILSIILEEKQTARFLTEKIYQYFVNDQIDPEITEVLAMRFYDSGYNIELLLKEIFTSAWFYDPGNVGNKIKSPVDFIAGLMVNFDLQFEDPEAVLFLQRAFGQVLFYPPNVGGWPTGKAWIDSSSLAFRLRLPEFIIRMSSFRFNKSDEDLGDLSNFRKETKRLRSKIDWKQFGESFSGTTNGKLISDCADYLLNVPLEDTNMKFIEEYLNSIGDAYDPVKEVMLSIASLPEYQLC</sequence>
<reference evidence="1" key="1">
    <citation type="submission" date="2023-06" db="EMBL/GenBank/DDBJ databases">
        <title>Genomic of Parafulvivirga corallium.</title>
        <authorList>
            <person name="Wang G."/>
        </authorList>
    </citation>
    <scope>NUCLEOTIDE SEQUENCE</scope>
    <source>
        <strain evidence="1">BMA10</strain>
    </source>
</reference>
<organism evidence="1 2">
    <name type="scientific">Splendidivirga corallicola</name>
    <dbReference type="NCBI Taxonomy" id="3051826"/>
    <lineage>
        <taxon>Bacteria</taxon>
        <taxon>Pseudomonadati</taxon>
        <taxon>Bacteroidota</taxon>
        <taxon>Cytophagia</taxon>
        <taxon>Cytophagales</taxon>
        <taxon>Splendidivirgaceae</taxon>
        <taxon>Splendidivirga</taxon>
    </lineage>
</organism>